<name>A0A2U9S9D3_9PROT</name>
<accession>A0A2U9S9D3</accession>
<evidence type="ECO:0000313" key="3">
    <source>
        <dbReference type="Proteomes" id="UP000249605"/>
    </source>
</evidence>
<dbReference type="Proteomes" id="UP000249605">
    <property type="component" value="Plasmid unnamed1"/>
</dbReference>
<dbReference type="AlphaFoldDB" id="A0A2U9S9D3"/>
<dbReference type="SUPFAM" id="SSF53756">
    <property type="entry name" value="UDP-Glycosyltransferase/glycogen phosphorylase"/>
    <property type="match status" value="1"/>
</dbReference>
<dbReference type="KEGG" id="azm:DM194_14135"/>
<dbReference type="EMBL" id="CP029830">
    <property type="protein sequence ID" value="AWU95463.1"/>
    <property type="molecule type" value="Genomic_DNA"/>
</dbReference>
<organism evidence="2 3">
    <name type="scientific">Azospirillum ramasamyi</name>
    <dbReference type="NCBI Taxonomy" id="682998"/>
    <lineage>
        <taxon>Bacteria</taxon>
        <taxon>Pseudomonadati</taxon>
        <taxon>Pseudomonadota</taxon>
        <taxon>Alphaproteobacteria</taxon>
        <taxon>Rhodospirillales</taxon>
        <taxon>Azospirillaceae</taxon>
        <taxon>Azospirillum</taxon>
    </lineage>
</organism>
<dbReference type="PANTHER" id="PTHR12526:SF622">
    <property type="entry name" value="GLYCOSYLTRANSFERASE (GROUP I)"/>
    <property type="match status" value="1"/>
</dbReference>
<keyword evidence="2" id="KW-0808">Transferase</keyword>
<dbReference type="Gene3D" id="3.40.50.2000">
    <property type="entry name" value="Glycogen Phosphorylase B"/>
    <property type="match status" value="2"/>
</dbReference>
<sequence length="411" mass="45466">MKILLINHYAGSDRMGMEYRPFYLAREWAADGHAVTVLGASFSHLRRIQPEIRADHEVTVEDGVRFRWLRTRPYQGNGSGRVVNMLTFVGKLLTDARRIAREERPDVVICSSTYPLDIYPGARIARAARARLVFEVHDLWPLTPVLLGGYSRRHPYIMMLQAAEDFACRNADRVVSILPDACGYMVGRGLEPAKFAHVPNGIPIAALQAAVPDDLPPDIAARIAEERAKGRFLVGYAGGINPSNPVEAILDGAALLAGEPVSFILVGDGSSAPELRARVGQLGLDNFHLAGPIPKWTVQRFLTEMDALSMPWRRSPLYRYGVSPNKMFDYMLAARPIVQSCDASNDLVRDAQCGITVPPEDPAAYADAIRQLIQLPQAERLRLGENGRRFVEQHHDYPIIASRFIAALGPA</sequence>
<geneLocation type="plasmid" evidence="2 3">
    <name>unnamed1</name>
</geneLocation>
<dbReference type="Pfam" id="PF13692">
    <property type="entry name" value="Glyco_trans_1_4"/>
    <property type="match status" value="1"/>
</dbReference>
<dbReference type="OrthoDB" id="185319at2"/>
<keyword evidence="3" id="KW-1185">Reference proteome</keyword>
<evidence type="ECO:0000259" key="1">
    <source>
        <dbReference type="Pfam" id="PF13579"/>
    </source>
</evidence>
<proteinExistence type="predicted"/>
<dbReference type="CDD" id="cd03794">
    <property type="entry name" value="GT4_WbuB-like"/>
    <property type="match status" value="1"/>
</dbReference>
<evidence type="ECO:0000313" key="2">
    <source>
        <dbReference type="EMBL" id="AWU95463.1"/>
    </source>
</evidence>
<feature type="domain" description="Glycosyltransferase subfamily 4-like N-terminal" evidence="1">
    <location>
        <begin position="16"/>
        <end position="201"/>
    </location>
</feature>
<dbReference type="InterPro" id="IPR028098">
    <property type="entry name" value="Glyco_trans_4-like_N"/>
</dbReference>
<protein>
    <submittedName>
        <fullName evidence="2">Glycosyltransferase WbuB</fullName>
    </submittedName>
</protein>
<dbReference type="Pfam" id="PF13579">
    <property type="entry name" value="Glyco_trans_4_4"/>
    <property type="match status" value="1"/>
</dbReference>
<reference evidence="2 3" key="1">
    <citation type="submission" date="2018-06" db="EMBL/GenBank/DDBJ databases">
        <title>Complete genome sequencing of Azospirillum sp. M2T2B2.</title>
        <authorList>
            <person name="Heo J."/>
            <person name="Kim S.-J."/>
            <person name="Kwon S.-W."/>
            <person name="Anandham R."/>
        </authorList>
    </citation>
    <scope>NUCLEOTIDE SEQUENCE [LARGE SCALE GENOMIC DNA]</scope>
    <source>
        <strain evidence="2 3">M2T2B2</strain>
        <plasmid evidence="2 3">unnamed1</plasmid>
    </source>
</reference>
<dbReference type="RefSeq" id="WP_111068230.1">
    <property type="nucleotide sequence ID" value="NZ_CP029830.1"/>
</dbReference>
<gene>
    <name evidence="2" type="ORF">DM194_14135</name>
</gene>
<keyword evidence="2" id="KW-0614">Plasmid</keyword>
<dbReference type="PANTHER" id="PTHR12526">
    <property type="entry name" value="GLYCOSYLTRANSFERASE"/>
    <property type="match status" value="1"/>
</dbReference>
<dbReference type="GO" id="GO:0016757">
    <property type="term" value="F:glycosyltransferase activity"/>
    <property type="evidence" value="ECO:0007669"/>
    <property type="project" value="UniProtKB-ARBA"/>
</dbReference>